<feature type="transmembrane region" description="Helical" evidence="7">
    <location>
        <begin position="778"/>
        <end position="797"/>
    </location>
</feature>
<dbReference type="InterPro" id="IPR013525">
    <property type="entry name" value="ABC2_TM"/>
</dbReference>
<evidence type="ECO:0000256" key="3">
    <source>
        <dbReference type="ARBA" id="ARBA00022989"/>
    </source>
</evidence>
<dbReference type="NCBIfam" id="TIGR03061">
    <property type="entry name" value="pip_yhgE_Nterm"/>
    <property type="match status" value="1"/>
</dbReference>
<dbReference type="InterPro" id="IPR017501">
    <property type="entry name" value="Phage_infect_YhgE_C"/>
</dbReference>
<dbReference type="Proteomes" id="UP000001681">
    <property type="component" value="Chromosome"/>
</dbReference>
<evidence type="ECO:0000256" key="2">
    <source>
        <dbReference type="ARBA" id="ARBA00022692"/>
    </source>
</evidence>
<comment type="subcellular location">
    <subcellularLocation>
        <location evidence="1">Membrane</location>
        <topology evidence="1">Multi-pass membrane protein</topology>
    </subcellularLocation>
</comment>
<feature type="domain" description="ABC-2 type transporter transmembrane" evidence="8">
    <location>
        <begin position="18"/>
        <end position="156"/>
    </location>
</feature>
<feature type="compositionally biased region" description="Polar residues" evidence="6">
    <location>
        <begin position="248"/>
        <end position="258"/>
    </location>
</feature>
<name>B1YJH7_EXIS2</name>
<dbReference type="InterPro" id="IPR023908">
    <property type="entry name" value="xxxLxxG_rpt"/>
</dbReference>
<dbReference type="InterPro" id="IPR011049">
    <property type="entry name" value="Serralysin-like_metalloprot_C"/>
</dbReference>
<evidence type="ECO:0000256" key="4">
    <source>
        <dbReference type="ARBA" id="ARBA00023136"/>
    </source>
</evidence>
<sequence length="813" mass="85754">MFRSEWKKLKSPMMIIVILALILVPFLYNSIFLSAFWDPYGKTENIKVAVVNEDKATKFEGEKIDIGNQFVKKLKKNDDFDWQYLSRKDAAKKLRAGDIYMTVVIPKKFSHNATTLLDDHPKKIELEYYLNPAKNYSGTQISSAAAKQLNEKIRKSVTKQYSSAIFGSLKKIAKGLEDASEGSAKLEDGAKKTTDGAKTLTTNLSKLTSGTNELSTNLTKAADGSVQLTSGLNTLSGGTKTLAEKSGELSSGLNQLDDNSGKLMKGSADLQAGSTKLRQGLESSAAGSTKLRQGLESSAAGSTELRQGLETASAGASKLDNNLPEFTAGLDQLNARAQEANASLVAVNDAADTLKQELSTRREALEENIASIKAVIASSETLTEEEKGALLQSIATMEQNVQNLAQQESILDASLAKANDATEKINQLAVGGQSIASAVSQLDGGLAQLLDGSKRLEQGQTQLLAGSKQLEQGQTQLLAGAKSLEQGQGTLTQGLTAYTDGVHKAAVGSTQLTAGAQQLATGANDASTASGQLTSGLGQLSDGAVAISSGAGQLTDGASRLADGNSKLADGANTLKTELGKGAKDATVKPSNARDNMLAEPVVLKEHDYSTVNNYGSGLAAYILSIALFAGALMFSSVYQIRPEHGETLTWRFLVGKLSIILPIGALQGIAASVAIIYVLDADVASTPALYGFAALTGMTFITLLFMLTMLFGRVGQFSAFLLLLLQIGGSGGTFPVEMTPSFFQTIHRFLPMTYSVTGFREALGIGVTDTLITNGQILGLILFSALAISFAGALGGKRILLSTKARKRHDTV</sequence>
<dbReference type="AlphaFoldDB" id="B1YJH7"/>
<reference evidence="10" key="3">
    <citation type="submission" date="2008-04" db="EMBL/GenBank/DDBJ databases">
        <title>Complete sequence of chromosome of Exiguobacterium sibiricum 255-15.</title>
        <authorList>
            <consortium name="US DOE Joint Genome Institute"/>
            <person name="Copeland A."/>
            <person name="Lucas S."/>
            <person name="Lapidus A."/>
            <person name="Glavina del Rio T."/>
            <person name="Dalin E."/>
            <person name="Tice H."/>
            <person name="Bruce D."/>
            <person name="Goodwin L."/>
            <person name="Pitluck S."/>
            <person name="Kiss H."/>
            <person name="Chertkov O."/>
            <person name="Monk C."/>
            <person name="Brettin T."/>
            <person name="Detter J.C."/>
            <person name="Han C."/>
            <person name="Kuske C.R."/>
            <person name="Schmutz J."/>
            <person name="Larimer F."/>
            <person name="Land M."/>
            <person name="Hauser L."/>
            <person name="Kyrpides N."/>
            <person name="Mikhailova N."/>
            <person name="Vishnivetskaya T."/>
            <person name="Rodrigues D.F."/>
            <person name="Gilichinsky D."/>
            <person name="Tiedje J."/>
            <person name="Richardson P."/>
        </authorList>
    </citation>
    <scope>NUCLEOTIDE SEQUENCE [LARGE SCALE GENOMIC DNA]</scope>
    <source>
        <strain evidence="10">DSM 17290 / CIP 109462 / JCM 13490 / 255-15</strain>
    </source>
</reference>
<keyword evidence="5" id="KW-0175">Coiled coil</keyword>
<dbReference type="RefSeq" id="WP_012369431.1">
    <property type="nucleotide sequence ID" value="NC_010556.1"/>
</dbReference>
<organism evidence="9 10">
    <name type="scientific">Exiguobacterium sibiricum (strain DSM 17290 / CCUG 55495 / CIP 109462 / JCM 13490 / 255-15)</name>
    <dbReference type="NCBI Taxonomy" id="262543"/>
    <lineage>
        <taxon>Bacteria</taxon>
        <taxon>Bacillati</taxon>
        <taxon>Bacillota</taxon>
        <taxon>Bacilli</taxon>
        <taxon>Bacillales</taxon>
        <taxon>Bacillales Family XII. Incertae Sedis</taxon>
        <taxon>Exiguobacterium</taxon>
    </lineage>
</organism>
<evidence type="ECO:0000256" key="1">
    <source>
        <dbReference type="ARBA" id="ARBA00004141"/>
    </source>
</evidence>
<feature type="region of interest" description="Disordered" evidence="6">
    <location>
        <begin position="246"/>
        <end position="313"/>
    </location>
</feature>
<keyword evidence="4 7" id="KW-0472">Membrane</keyword>
<dbReference type="SUPFAM" id="SSF101967">
    <property type="entry name" value="Adhesin YadA, collagen-binding domain"/>
    <property type="match status" value="1"/>
</dbReference>
<dbReference type="NCBIfam" id="TIGR03062">
    <property type="entry name" value="pip_yhgE_Cterm"/>
    <property type="match status" value="1"/>
</dbReference>
<evidence type="ECO:0000256" key="6">
    <source>
        <dbReference type="SAM" id="MobiDB-lite"/>
    </source>
</evidence>
<dbReference type="STRING" id="262543.Exig_0526"/>
<dbReference type="InterPro" id="IPR017500">
    <property type="entry name" value="Phage_infect_YhgE_N"/>
</dbReference>
<dbReference type="Pfam" id="PF12698">
    <property type="entry name" value="ABC2_membrane_3"/>
    <property type="match status" value="2"/>
</dbReference>
<feature type="compositionally biased region" description="Polar residues" evidence="6">
    <location>
        <begin position="272"/>
        <end position="305"/>
    </location>
</feature>
<dbReference type="PANTHER" id="PTHR43077:SF5">
    <property type="entry name" value="PHAGE INFECTION PROTEIN"/>
    <property type="match status" value="1"/>
</dbReference>
<dbReference type="GO" id="GO:0016020">
    <property type="term" value="C:membrane"/>
    <property type="evidence" value="ECO:0007669"/>
    <property type="project" value="UniProtKB-SubCell"/>
</dbReference>
<feature type="transmembrane region" description="Helical" evidence="7">
    <location>
        <begin position="619"/>
        <end position="639"/>
    </location>
</feature>
<keyword evidence="2 7" id="KW-0812">Transmembrane</keyword>
<feature type="transmembrane region" description="Helical" evidence="7">
    <location>
        <begin position="12"/>
        <end position="37"/>
    </location>
</feature>
<dbReference type="InterPro" id="IPR051328">
    <property type="entry name" value="T7SS_ABC-Transporter"/>
</dbReference>
<gene>
    <name evidence="9" type="ordered locus">Exig_0526</name>
</gene>
<proteinExistence type="predicted"/>
<dbReference type="OrthoDB" id="9811483at2"/>
<dbReference type="EMBL" id="CP001022">
    <property type="protein sequence ID" value="ACB60007.1"/>
    <property type="molecule type" value="Genomic_DNA"/>
</dbReference>
<evidence type="ECO:0000256" key="5">
    <source>
        <dbReference type="SAM" id="Coils"/>
    </source>
</evidence>
<dbReference type="NCBIfam" id="TIGR03057">
    <property type="entry name" value="xxxLxxG_by_4"/>
    <property type="match status" value="4"/>
</dbReference>
<evidence type="ECO:0000313" key="9">
    <source>
        <dbReference type="EMBL" id="ACB60007.1"/>
    </source>
</evidence>
<feature type="transmembrane region" description="Helical" evidence="7">
    <location>
        <begin position="692"/>
        <end position="713"/>
    </location>
</feature>
<feature type="coiled-coil region" evidence="5">
    <location>
        <begin position="330"/>
        <end position="407"/>
    </location>
</feature>
<evidence type="ECO:0000256" key="7">
    <source>
        <dbReference type="SAM" id="Phobius"/>
    </source>
</evidence>
<evidence type="ECO:0000313" key="10">
    <source>
        <dbReference type="Proteomes" id="UP000001681"/>
    </source>
</evidence>
<keyword evidence="10" id="KW-1185">Reference proteome</keyword>
<dbReference type="GO" id="GO:0140359">
    <property type="term" value="F:ABC-type transporter activity"/>
    <property type="evidence" value="ECO:0007669"/>
    <property type="project" value="InterPro"/>
</dbReference>
<dbReference type="PANTHER" id="PTHR43077">
    <property type="entry name" value="TRANSPORT PERMEASE YVFS-RELATED"/>
    <property type="match status" value="1"/>
</dbReference>
<dbReference type="eggNOG" id="COG1511">
    <property type="taxonomic scope" value="Bacteria"/>
</dbReference>
<feature type="domain" description="ABC-2 type transporter transmembrane" evidence="8">
    <location>
        <begin position="599"/>
        <end position="791"/>
    </location>
</feature>
<feature type="transmembrane region" description="Helical" evidence="7">
    <location>
        <begin position="720"/>
        <end position="737"/>
    </location>
</feature>
<accession>B1YJH7</accession>
<keyword evidence="3 7" id="KW-1133">Transmembrane helix</keyword>
<evidence type="ECO:0000259" key="8">
    <source>
        <dbReference type="Pfam" id="PF12698"/>
    </source>
</evidence>
<dbReference type="HOGENOM" id="CLU_004534_1_0_9"/>
<reference evidence="9 10" key="2">
    <citation type="journal article" date="2008" name="BMC Genomics">
        <title>Architecture of thermal adaptation in an Exiguobacterium sibiricum strain isolated from 3 million year old permafrost: a genome and transcriptome approach.</title>
        <authorList>
            <person name="Rodrigues D.F."/>
            <person name="Ivanova N."/>
            <person name="He Z."/>
            <person name="Huebner M."/>
            <person name="Zhou J."/>
            <person name="Tiedje J.M."/>
        </authorList>
    </citation>
    <scope>NUCLEOTIDE SEQUENCE [LARGE SCALE GENOMIC DNA]</scope>
    <source>
        <strain evidence="10">DSM 17290 / CIP 109462 / JCM 13490 / 255-15</strain>
    </source>
</reference>
<reference evidence="9 10" key="1">
    <citation type="journal article" date="2006" name="Extremophiles">
        <title>Characterization of Exiguobacterium isolates from the Siberian permafrost. Description of Exiguobacterium sibiricum sp. nov.</title>
        <authorList>
            <person name="Rodrigues D.F."/>
            <person name="Goris J."/>
            <person name="Vishnivetskaya T."/>
            <person name="Gilichinsky D."/>
            <person name="Thomashow M.F."/>
            <person name="Tiedje J.M."/>
        </authorList>
    </citation>
    <scope>NUCLEOTIDE SEQUENCE [LARGE SCALE GENOMIC DNA]</scope>
    <source>
        <strain evidence="10">DSM 17290 / CIP 109462 / JCM 13490 / 255-15</strain>
    </source>
</reference>
<dbReference type="KEGG" id="esi:Exig_0526"/>
<dbReference type="Gene3D" id="3.40.1710.10">
    <property type="entry name" value="abc type-2 transporter like domain"/>
    <property type="match status" value="1"/>
</dbReference>
<feature type="transmembrane region" description="Helical" evidence="7">
    <location>
        <begin position="660"/>
        <end position="680"/>
    </location>
</feature>
<protein>
    <submittedName>
        <fullName evidence="9">YhgE/Pip C-terminal domain protein</fullName>
    </submittedName>
</protein>